<evidence type="ECO:0000313" key="1">
    <source>
        <dbReference type="EMBL" id="KAK0624371.1"/>
    </source>
</evidence>
<gene>
    <name evidence="1" type="ORF">B0T14DRAFT_565648</name>
</gene>
<protein>
    <submittedName>
        <fullName evidence="1">Uncharacterized protein</fullName>
    </submittedName>
</protein>
<sequence>MGDLCPDDPKPDSLTPAEQLFKKLREGLISAGENPIIAGLISVTDDGVILHLESRTIQFKNAEEMWAEAGKLVRSAAVVSWILRFLSTCERLGRRELLQHVPDAKESEEKKKIRWEHGVKMLNRMVNKLGPFGPRLYDAAAAKNLLLTSYADCSKEDRNAIADEAVRLLLEW</sequence>
<name>A0AA39WZG2_9PEZI</name>
<proteinExistence type="predicted"/>
<dbReference type="Proteomes" id="UP001175000">
    <property type="component" value="Unassembled WGS sequence"/>
</dbReference>
<keyword evidence="2" id="KW-1185">Reference proteome</keyword>
<comment type="caution">
    <text evidence="1">The sequence shown here is derived from an EMBL/GenBank/DDBJ whole genome shotgun (WGS) entry which is preliminary data.</text>
</comment>
<accession>A0AA39WZG2</accession>
<organism evidence="1 2">
    <name type="scientific">Immersiella caudata</name>
    <dbReference type="NCBI Taxonomy" id="314043"/>
    <lineage>
        <taxon>Eukaryota</taxon>
        <taxon>Fungi</taxon>
        <taxon>Dikarya</taxon>
        <taxon>Ascomycota</taxon>
        <taxon>Pezizomycotina</taxon>
        <taxon>Sordariomycetes</taxon>
        <taxon>Sordariomycetidae</taxon>
        <taxon>Sordariales</taxon>
        <taxon>Lasiosphaeriaceae</taxon>
        <taxon>Immersiella</taxon>
    </lineage>
</organism>
<reference evidence="1" key="1">
    <citation type="submission" date="2023-06" db="EMBL/GenBank/DDBJ databases">
        <title>Genome-scale phylogeny and comparative genomics of the fungal order Sordariales.</title>
        <authorList>
            <consortium name="Lawrence Berkeley National Laboratory"/>
            <person name="Hensen N."/>
            <person name="Bonometti L."/>
            <person name="Westerberg I."/>
            <person name="Brannstrom I.O."/>
            <person name="Guillou S."/>
            <person name="Cros-Aarteil S."/>
            <person name="Calhoun S."/>
            <person name="Haridas S."/>
            <person name="Kuo A."/>
            <person name="Mondo S."/>
            <person name="Pangilinan J."/>
            <person name="Riley R."/>
            <person name="Labutti K."/>
            <person name="Andreopoulos B."/>
            <person name="Lipzen A."/>
            <person name="Chen C."/>
            <person name="Yanf M."/>
            <person name="Daum C."/>
            <person name="Ng V."/>
            <person name="Clum A."/>
            <person name="Steindorff A."/>
            <person name="Ohm R."/>
            <person name="Martin F."/>
            <person name="Silar P."/>
            <person name="Natvig D."/>
            <person name="Lalanne C."/>
            <person name="Gautier V."/>
            <person name="Ament-Velasquez S.L."/>
            <person name="Kruys A."/>
            <person name="Hutchinson M.I."/>
            <person name="Powell A.J."/>
            <person name="Barry K."/>
            <person name="Miller A.N."/>
            <person name="Grigoriev I.V."/>
            <person name="Debuchy R."/>
            <person name="Gladieux P."/>
            <person name="Thoren M.H."/>
            <person name="Johannesson H."/>
        </authorList>
    </citation>
    <scope>NUCLEOTIDE SEQUENCE</scope>
    <source>
        <strain evidence="1">CBS 606.72</strain>
    </source>
</reference>
<dbReference type="AlphaFoldDB" id="A0AA39WZG2"/>
<dbReference type="EMBL" id="JAULSU010000003">
    <property type="protein sequence ID" value="KAK0624371.1"/>
    <property type="molecule type" value="Genomic_DNA"/>
</dbReference>
<evidence type="ECO:0000313" key="2">
    <source>
        <dbReference type="Proteomes" id="UP001175000"/>
    </source>
</evidence>